<evidence type="ECO:0000313" key="1">
    <source>
        <dbReference type="EMBL" id="EAZ94114.1"/>
    </source>
</evidence>
<organism evidence="1 2">
    <name type="scientific">Crocosphaera chwakensis CCY0110</name>
    <dbReference type="NCBI Taxonomy" id="391612"/>
    <lineage>
        <taxon>Bacteria</taxon>
        <taxon>Bacillati</taxon>
        <taxon>Cyanobacteriota</taxon>
        <taxon>Cyanophyceae</taxon>
        <taxon>Oscillatoriophycideae</taxon>
        <taxon>Chroococcales</taxon>
        <taxon>Aphanothecaceae</taxon>
        <taxon>Crocosphaera</taxon>
        <taxon>Crocosphaera chwakensis</taxon>
    </lineage>
</organism>
<dbReference type="EMBL" id="AAXW01000002">
    <property type="protein sequence ID" value="EAZ94114.1"/>
    <property type="molecule type" value="Genomic_DNA"/>
</dbReference>
<proteinExistence type="predicted"/>
<name>A3IJY2_9CHRO</name>
<protein>
    <submittedName>
        <fullName evidence="1">Uncharacterized protein</fullName>
    </submittedName>
</protein>
<accession>A3IJY2</accession>
<comment type="caution">
    <text evidence="1">The sequence shown here is derived from an EMBL/GenBank/DDBJ whole genome shotgun (WGS) entry which is preliminary data.</text>
</comment>
<dbReference type="AlphaFoldDB" id="A3IJY2"/>
<evidence type="ECO:0000313" key="2">
    <source>
        <dbReference type="Proteomes" id="UP000003781"/>
    </source>
</evidence>
<reference evidence="1 2" key="1">
    <citation type="submission" date="2007-03" db="EMBL/GenBank/DDBJ databases">
        <authorList>
            <person name="Stal L."/>
            <person name="Ferriera S."/>
            <person name="Johnson J."/>
            <person name="Kravitz S."/>
            <person name="Beeson K."/>
            <person name="Sutton G."/>
            <person name="Rogers Y.-H."/>
            <person name="Friedman R."/>
            <person name="Frazier M."/>
            <person name="Venter J.C."/>
        </authorList>
    </citation>
    <scope>NUCLEOTIDE SEQUENCE [LARGE SCALE GENOMIC DNA]</scope>
    <source>
        <strain evidence="1 2">CCY0110</strain>
    </source>
</reference>
<sequence length="20" mass="2496">MFIFFNNLLEIFNFLSLLIF</sequence>
<gene>
    <name evidence="1" type="ORF">CY0110_20002</name>
</gene>
<dbReference type="Proteomes" id="UP000003781">
    <property type="component" value="Unassembled WGS sequence"/>
</dbReference>
<keyword evidence="2" id="KW-1185">Reference proteome</keyword>